<keyword evidence="1" id="KW-0862">Zinc</keyword>
<protein>
    <recommendedName>
        <fullName evidence="3">CCHC-type domain-containing protein</fullName>
    </recommendedName>
</protein>
<gene>
    <name evidence="4" type="ORF">KC01_LOCUS31365</name>
</gene>
<dbReference type="Pfam" id="PF00098">
    <property type="entry name" value="zf-CCHC"/>
    <property type="match status" value="1"/>
</dbReference>
<keyword evidence="1" id="KW-0479">Metal-binding</keyword>
<evidence type="ECO:0000259" key="3">
    <source>
        <dbReference type="PROSITE" id="PS50158"/>
    </source>
</evidence>
<dbReference type="SUPFAM" id="SSF57756">
    <property type="entry name" value="Retrovirus zinc finger-like domains"/>
    <property type="match status" value="1"/>
</dbReference>
<dbReference type="Proteomes" id="UP001497482">
    <property type="component" value="Chromosome 4"/>
</dbReference>
<feature type="domain" description="CCHC-type" evidence="3">
    <location>
        <begin position="185"/>
        <end position="200"/>
    </location>
</feature>
<dbReference type="Gene3D" id="4.10.60.10">
    <property type="entry name" value="Zinc finger, CCHC-type"/>
    <property type="match status" value="1"/>
</dbReference>
<feature type="region of interest" description="Disordered" evidence="2">
    <location>
        <begin position="201"/>
        <end position="223"/>
    </location>
</feature>
<evidence type="ECO:0000256" key="2">
    <source>
        <dbReference type="SAM" id="MobiDB-lite"/>
    </source>
</evidence>
<evidence type="ECO:0000313" key="5">
    <source>
        <dbReference type="Proteomes" id="UP001497482"/>
    </source>
</evidence>
<dbReference type="AlphaFoldDB" id="A0AAV2LTF3"/>
<feature type="compositionally biased region" description="Polar residues" evidence="2">
    <location>
        <begin position="212"/>
        <end position="223"/>
    </location>
</feature>
<dbReference type="InterPro" id="IPR036875">
    <property type="entry name" value="Znf_CCHC_sf"/>
</dbReference>
<dbReference type="SMART" id="SM00343">
    <property type="entry name" value="ZnF_C2HC"/>
    <property type="match status" value="1"/>
</dbReference>
<dbReference type="PROSITE" id="PS50158">
    <property type="entry name" value="ZF_CCHC"/>
    <property type="match status" value="1"/>
</dbReference>
<keyword evidence="5" id="KW-1185">Reference proteome</keyword>
<accession>A0AAV2LTF3</accession>
<keyword evidence="1" id="KW-0863">Zinc-finger</keyword>
<evidence type="ECO:0000256" key="1">
    <source>
        <dbReference type="PROSITE-ProRule" id="PRU00047"/>
    </source>
</evidence>
<proteinExistence type="predicted"/>
<name>A0AAV2LTF3_KNICA</name>
<organism evidence="4 5">
    <name type="scientific">Knipowitschia caucasica</name>
    <name type="common">Caucasian dwarf goby</name>
    <name type="synonym">Pomatoschistus caucasicus</name>
    <dbReference type="NCBI Taxonomy" id="637954"/>
    <lineage>
        <taxon>Eukaryota</taxon>
        <taxon>Metazoa</taxon>
        <taxon>Chordata</taxon>
        <taxon>Craniata</taxon>
        <taxon>Vertebrata</taxon>
        <taxon>Euteleostomi</taxon>
        <taxon>Actinopterygii</taxon>
        <taxon>Neopterygii</taxon>
        <taxon>Teleostei</taxon>
        <taxon>Neoteleostei</taxon>
        <taxon>Acanthomorphata</taxon>
        <taxon>Gobiaria</taxon>
        <taxon>Gobiiformes</taxon>
        <taxon>Gobioidei</taxon>
        <taxon>Gobiidae</taxon>
        <taxon>Gobiinae</taxon>
        <taxon>Knipowitschia</taxon>
    </lineage>
</organism>
<sequence>MEYWIRLNKTVDVASECLRRQGRSIEDPAHEVTMMFVKHCPDQSLCNVFKYKSADKWTAGEIQERLDEHLQERKSRAITMRSQRPGSAVYRAQSQCVPNIDASGADEVLPQMHFPPPVAPPMASAFDADCMKRLVCALDRLVTQQTQVPVNFSPPTALPQPPKRACRVCGTNDHSTLSHCKRENRCLKCLSPGHWKKDCPVPGNQYRPHPSTAPSPQNQTLNG</sequence>
<dbReference type="EMBL" id="OZ035826">
    <property type="protein sequence ID" value="CAL1603727.1"/>
    <property type="molecule type" value="Genomic_DNA"/>
</dbReference>
<reference evidence="4 5" key="1">
    <citation type="submission" date="2024-04" db="EMBL/GenBank/DDBJ databases">
        <authorList>
            <person name="Waldvogel A.-M."/>
            <person name="Schoenle A."/>
        </authorList>
    </citation>
    <scope>NUCLEOTIDE SEQUENCE [LARGE SCALE GENOMIC DNA]</scope>
</reference>
<dbReference type="InterPro" id="IPR001878">
    <property type="entry name" value="Znf_CCHC"/>
</dbReference>
<dbReference type="GO" id="GO:0003676">
    <property type="term" value="F:nucleic acid binding"/>
    <property type="evidence" value="ECO:0007669"/>
    <property type="project" value="InterPro"/>
</dbReference>
<dbReference type="GO" id="GO:0008270">
    <property type="term" value="F:zinc ion binding"/>
    <property type="evidence" value="ECO:0007669"/>
    <property type="project" value="UniProtKB-KW"/>
</dbReference>
<evidence type="ECO:0000313" key="4">
    <source>
        <dbReference type="EMBL" id="CAL1603727.1"/>
    </source>
</evidence>